<evidence type="ECO:0000313" key="5">
    <source>
        <dbReference type="EMBL" id="MBP1467636.1"/>
    </source>
</evidence>
<protein>
    <submittedName>
        <fullName evidence="5">Radical SAM protein</fullName>
    </submittedName>
</protein>
<dbReference type="PANTHER" id="PTHR43432">
    <property type="entry name" value="SLR0285 PROTEIN"/>
    <property type="match status" value="1"/>
</dbReference>
<dbReference type="PANTHER" id="PTHR43432:SF3">
    <property type="entry name" value="SLR0285 PROTEIN"/>
    <property type="match status" value="1"/>
</dbReference>
<reference evidence="5 6" key="1">
    <citation type="submission" date="2021-03" db="EMBL/GenBank/DDBJ databases">
        <authorList>
            <person name="Grouzdev D.S."/>
        </authorList>
    </citation>
    <scope>NUCLEOTIDE SEQUENCE [LARGE SCALE GENOMIC DNA]</scope>
    <source>
        <strain evidence="5 6">M50-1</strain>
    </source>
</reference>
<keyword evidence="6" id="KW-1185">Reference proteome</keyword>
<organism evidence="5 6">
    <name type="scientific">Candidatus Chloroploca mongolica</name>
    <dbReference type="NCBI Taxonomy" id="2528176"/>
    <lineage>
        <taxon>Bacteria</taxon>
        <taxon>Bacillati</taxon>
        <taxon>Chloroflexota</taxon>
        <taxon>Chloroflexia</taxon>
        <taxon>Chloroflexales</taxon>
        <taxon>Chloroflexineae</taxon>
        <taxon>Oscillochloridaceae</taxon>
        <taxon>Candidatus Chloroploca</taxon>
    </lineage>
</organism>
<dbReference type="Gene3D" id="3.80.30.30">
    <property type="match status" value="1"/>
</dbReference>
<dbReference type="RefSeq" id="WP_135479808.1">
    <property type="nucleotide sequence ID" value="NZ_SIJK02000038.1"/>
</dbReference>
<dbReference type="InterPro" id="IPR040086">
    <property type="entry name" value="MJ0683-like"/>
</dbReference>
<sequence>MQAIYTPKGKAGEYAPLATNPYSGCGHACAYCYVPRIPGLITREVFNAGAVVRPGYLDALRKDAQRLQKRGVADQVLLSFSTDPYHLGDTSVTREALIILRDHGFGFCTLTKGGTRALRDLDLFRPERDAFASSLTCLDDTISRKWERNAALPEDRLDALRTFHRSGIFTWVSLEPTLDEATSIAIIERTHSYVDLFKIGKANYIGIDIDWERYTLQVIETCTRLGVRHYIKQDLQRYLPAGYHNPQAIDQFHTQGKAA</sequence>
<keyword evidence="3" id="KW-0411">Iron-sulfur</keyword>
<accession>A0ABS4DDX2</accession>
<evidence type="ECO:0000259" key="4">
    <source>
        <dbReference type="Pfam" id="PF04055"/>
    </source>
</evidence>
<dbReference type="Pfam" id="PF04055">
    <property type="entry name" value="Radical_SAM"/>
    <property type="match status" value="1"/>
</dbReference>
<proteinExistence type="predicted"/>
<dbReference type="SFLD" id="SFLDG01084">
    <property type="entry name" value="Uncharacterised_Radical_SAM_Su"/>
    <property type="match status" value="1"/>
</dbReference>
<feature type="domain" description="Radical SAM core" evidence="4">
    <location>
        <begin position="20"/>
        <end position="171"/>
    </location>
</feature>
<name>A0ABS4DDX2_9CHLR</name>
<dbReference type="SFLD" id="SFLDS00029">
    <property type="entry name" value="Radical_SAM"/>
    <property type="match status" value="1"/>
</dbReference>
<dbReference type="SUPFAM" id="SSF102114">
    <property type="entry name" value="Radical SAM enzymes"/>
    <property type="match status" value="1"/>
</dbReference>
<evidence type="ECO:0000256" key="1">
    <source>
        <dbReference type="ARBA" id="ARBA00022723"/>
    </source>
</evidence>
<keyword evidence="1" id="KW-0479">Metal-binding</keyword>
<keyword evidence="2" id="KW-0408">Iron</keyword>
<dbReference type="EMBL" id="SIJK02000038">
    <property type="protein sequence ID" value="MBP1467636.1"/>
    <property type="molecule type" value="Genomic_DNA"/>
</dbReference>
<dbReference type="CDD" id="cd01335">
    <property type="entry name" value="Radical_SAM"/>
    <property type="match status" value="1"/>
</dbReference>
<evidence type="ECO:0000313" key="6">
    <source>
        <dbReference type="Proteomes" id="UP001193081"/>
    </source>
</evidence>
<comment type="caution">
    <text evidence="5">The sequence shown here is derived from an EMBL/GenBank/DDBJ whole genome shotgun (WGS) entry which is preliminary data.</text>
</comment>
<dbReference type="InterPro" id="IPR058240">
    <property type="entry name" value="rSAM_sf"/>
</dbReference>
<dbReference type="Proteomes" id="UP001193081">
    <property type="component" value="Unassembled WGS sequence"/>
</dbReference>
<evidence type="ECO:0000256" key="2">
    <source>
        <dbReference type="ARBA" id="ARBA00023004"/>
    </source>
</evidence>
<dbReference type="InterPro" id="IPR007197">
    <property type="entry name" value="rSAM"/>
</dbReference>
<gene>
    <name evidence="5" type="ORF">EYB53_018120</name>
</gene>
<evidence type="ECO:0000256" key="3">
    <source>
        <dbReference type="ARBA" id="ARBA00023014"/>
    </source>
</evidence>